<accession>A0A0K2TKQ6</accession>
<organism evidence="1">
    <name type="scientific">Lepeophtheirus salmonis</name>
    <name type="common">Salmon louse</name>
    <name type="synonym">Caligus salmonis</name>
    <dbReference type="NCBI Taxonomy" id="72036"/>
    <lineage>
        <taxon>Eukaryota</taxon>
        <taxon>Metazoa</taxon>
        <taxon>Ecdysozoa</taxon>
        <taxon>Arthropoda</taxon>
        <taxon>Crustacea</taxon>
        <taxon>Multicrustacea</taxon>
        <taxon>Hexanauplia</taxon>
        <taxon>Copepoda</taxon>
        <taxon>Siphonostomatoida</taxon>
        <taxon>Caligidae</taxon>
        <taxon>Lepeophtheirus</taxon>
    </lineage>
</organism>
<evidence type="ECO:0000313" key="1">
    <source>
        <dbReference type="EMBL" id="CDW26081.1"/>
    </source>
</evidence>
<proteinExistence type="predicted"/>
<dbReference type="AlphaFoldDB" id="A0A0K2TKQ6"/>
<name>A0A0K2TKQ6_LEPSM</name>
<reference evidence="1" key="1">
    <citation type="submission" date="2014-05" db="EMBL/GenBank/DDBJ databases">
        <authorList>
            <person name="Chronopoulou M."/>
        </authorList>
    </citation>
    <scope>NUCLEOTIDE SEQUENCE</scope>
    <source>
        <tissue evidence="1">Whole organism</tissue>
    </source>
</reference>
<sequence>MNLEYEYLDHFFLSPGAILSKVPCYGKAKAFKSLLTPLSERGFPLCSHPWTKGVLKLQKQEKKLDLSSLIFKSTKISLDSNTETLKIHFQSNDIYKEIT</sequence>
<dbReference type="EMBL" id="HACA01008720">
    <property type="protein sequence ID" value="CDW26081.1"/>
    <property type="molecule type" value="Transcribed_RNA"/>
</dbReference>
<protein>
    <submittedName>
        <fullName evidence="1">Uncharacterized protein</fullName>
    </submittedName>
</protein>